<dbReference type="GO" id="GO:0005524">
    <property type="term" value="F:ATP binding"/>
    <property type="evidence" value="ECO:0007669"/>
    <property type="project" value="InterPro"/>
</dbReference>
<dbReference type="InterPro" id="IPR011009">
    <property type="entry name" value="Kinase-like_dom_sf"/>
</dbReference>
<keyword evidence="3" id="KW-0472">Membrane</keyword>
<dbReference type="SUPFAM" id="SSF56112">
    <property type="entry name" value="Protein kinase-like (PK-like)"/>
    <property type="match status" value="1"/>
</dbReference>
<protein>
    <recommendedName>
        <fullName evidence="4">Protein kinase domain-containing protein</fullName>
    </recommendedName>
</protein>
<dbReference type="PROSITE" id="PS50011">
    <property type="entry name" value="PROTEIN_KINASE_DOM"/>
    <property type="match status" value="1"/>
</dbReference>
<dbReference type="GO" id="GO:0016020">
    <property type="term" value="C:membrane"/>
    <property type="evidence" value="ECO:0007669"/>
    <property type="project" value="UniProtKB-SubCell"/>
</dbReference>
<proteinExistence type="predicted"/>
<dbReference type="Gene3D" id="3.30.200.20">
    <property type="entry name" value="Phosphorylase Kinase, domain 1"/>
    <property type="match status" value="1"/>
</dbReference>
<accession>A0A811RCQ3</accession>
<feature type="domain" description="Protein kinase" evidence="4">
    <location>
        <begin position="216"/>
        <end position="363"/>
    </location>
</feature>
<sequence>MSGLFARALSVAANASNLGRILANVILRLDSRTLPPTLQFLEYVGIIHCQQDLQEEVIINPTSATHLGGPEAVQNQQEHITAMDELTDTDSDVEPPQVALPIPPVEIAPFPDFNNLQPMIPHEIQIEDLLGYDADNLHQLGPEPVDQNIQIGMVQIAQPAVDPIFGNLSPIGHLPPLGPSPEDYRYWSPTFDWAKDFLQSNALSFMRSEMSATKIFRQDCLLGEGGFGRVYERRLENGQAVAVKQLDRNGLQGNREFLAEVLMLSLLHQTNLVNLIVYCADGDQRLLVYEFMPLGSLEDHLHGIVHGGEHFGDDGDWRSISICMVRLPNAAIVAVAKCEQPNKTYGASSYMAYASLEVLCFNA</sequence>
<evidence type="ECO:0000256" key="1">
    <source>
        <dbReference type="ARBA" id="ARBA00004370"/>
    </source>
</evidence>
<dbReference type="Pfam" id="PF07714">
    <property type="entry name" value="PK_Tyr_Ser-Thr"/>
    <property type="match status" value="1"/>
</dbReference>
<evidence type="ECO:0000313" key="6">
    <source>
        <dbReference type="Proteomes" id="UP000604825"/>
    </source>
</evidence>
<comment type="subcellular location">
    <subcellularLocation>
        <location evidence="1">Membrane</location>
    </subcellularLocation>
</comment>
<evidence type="ECO:0000259" key="4">
    <source>
        <dbReference type="PROSITE" id="PS50011"/>
    </source>
</evidence>
<evidence type="ECO:0000313" key="5">
    <source>
        <dbReference type="EMBL" id="CAD6267619.1"/>
    </source>
</evidence>
<evidence type="ECO:0000256" key="3">
    <source>
        <dbReference type="ARBA" id="ARBA00023136"/>
    </source>
</evidence>
<comment type="caution">
    <text evidence="5">The sequence shown here is derived from an EMBL/GenBank/DDBJ whole genome shotgun (WGS) entry which is preliminary data.</text>
</comment>
<keyword evidence="6" id="KW-1185">Reference proteome</keyword>
<gene>
    <name evidence="5" type="ORF">NCGR_LOCUS50924</name>
</gene>
<dbReference type="EMBL" id="CAJGYO010000014">
    <property type="protein sequence ID" value="CAD6267619.1"/>
    <property type="molecule type" value="Genomic_DNA"/>
</dbReference>
<dbReference type="PANTHER" id="PTHR47985">
    <property type="entry name" value="OS07G0668900 PROTEIN"/>
    <property type="match status" value="1"/>
</dbReference>
<dbReference type="OrthoDB" id="778574at2759"/>
<dbReference type="InterPro" id="IPR001245">
    <property type="entry name" value="Ser-Thr/Tyr_kinase_cat_dom"/>
</dbReference>
<keyword evidence="2" id="KW-0418">Kinase</keyword>
<keyword evidence="2" id="KW-0723">Serine/threonine-protein kinase</keyword>
<dbReference type="GO" id="GO:0004674">
    <property type="term" value="F:protein serine/threonine kinase activity"/>
    <property type="evidence" value="ECO:0007669"/>
    <property type="project" value="UniProtKB-KW"/>
</dbReference>
<dbReference type="Proteomes" id="UP000604825">
    <property type="component" value="Unassembled WGS sequence"/>
</dbReference>
<name>A0A811RCQ3_9POAL</name>
<dbReference type="PANTHER" id="PTHR47985:SF4">
    <property type="entry name" value="SERINE_THREONINE-PROTEIN KINASE PBL27"/>
    <property type="match status" value="1"/>
</dbReference>
<dbReference type="InterPro" id="IPR000719">
    <property type="entry name" value="Prot_kinase_dom"/>
</dbReference>
<dbReference type="AlphaFoldDB" id="A0A811RCQ3"/>
<keyword evidence="2" id="KW-0808">Transferase</keyword>
<organism evidence="5 6">
    <name type="scientific">Miscanthus lutarioriparius</name>
    <dbReference type="NCBI Taxonomy" id="422564"/>
    <lineage>
        <taxon>Eukaryota</taxon>
        <taxon>Viridiplantae</taxon>
        <taxon>Streptophyta</taxon>
        <taxon>Embryophyta</taxon>
        <taxon>Tracheophyta</taxon>
        <taxon>Spermatophyta</taxon>
        <taxon>Magnoliopsida</taxon>
        <taxon>Liliopsida</taxon>
        <taxon>Poales</taxon>
        <taxon>Poaceae</taxon>
        <taxon>PACMAD clade</taxon>
        <taxon>Panicoideae</taxon>
        <taxon>Andropogonodae</taxon>
        <taxon>Andropogoneae</taxon>
        <taxon>Saccharinae</taxon>
        <taxon>Miscanthus</taxon>
    </lineage>
</organism>
<reference evidence="5" key="1">
    <citation type="submission" date="2020-10" db="EMBL/GenBank/DDBJ databases">
        <authorList>
            <person name="Han B."/>
            <person name="Lu T."/>
            <person name="Zhao Q."/>
            <person name="Huang X."/>
            <person name="Zhao Y."/>
        </authorList>
    </citation>
    <scope>NUCLEOTIDE SEQUENCE</scope>
</reference>
<evidence type="ECO:0000256" key="2">
    <source>
        <dbReference type="ARBA" id="ARBA00022527"/>
    </source>
</evidence>